<evidence type="ECO:0000313" key="1">
    <source>
        <dbReference type="EMBL" id="KAJ0198207.1"/>
    </source>
</evidence>
<dbReference type="PANTHER" id="PTHR31973:SF185">
    <property type="entry name" value="TRANSPOSASE, MUDR, PLANT, MULE TRANSPOSASE DOMAIN-CONTAINING PROTEIN"/>
    <property type="match status" value="1"/>
</dbReference>
<evidence type="ECO:0008006" key="3">
    <source>
        <dbReference type="Google" id="ProtNLM"/>
    </source>
</evidence>
<dbReference type="AlphaFoldDB" id="A0A9R1V460"/>
<dbReference type="EMBL" id="NBSK02000007">
    <property type="protein sequence ID" value="KAJ0198207.1"/>
    <property type="molecule type" value="Genomic_DNA"/>
</dbReference>
<dbReference type="Proteomes" id="UP000235145">
    <property type="component" value="Unassembled WGS sequence"/>
</dbReference>
<protein>
    <recommendedName>
        <fullName evidence="3">MULE transposase domain-containing protein</fullName>
    </recommendedName>
</protein>
<accession>A0A9R1V460</accession>
<dbReference type="PANTHER" id="PTHR31973">
    <property type="entry name" value="POLYPROTEIN, PUTATIVE-RELATED"/>
    <property type="match status" value="1"/>
</dbReference>
<keyword evidence="2" id="KW-1185">Reference proteome</keyword>
<name>A0A9R1V460_LACSA</name>
<comment type="caution">
    <text evidence="1">The sequence shown here is derived from an EMBL/GenBank/DDBJ whole genome shotgun (WGS) entry which is preliminary data.</text>
</comment>
<sequence>MSIHVRSSIDGAHLKGKYLGIMFLAIGMNGNNQILPFALGVGKTEKCIEDMPSLAIISDRSSSIEMDIQVVFLNAYHGLFCRHLLINMRAKIGKQ</sequence>
<evidence type="ECO:0000313" key="2">
    <source>
        <dbReference type="Proteomes" id="UP000235145"/>
    </source>
</evidence>
<organism evidence="1 2">
    <name type="scientific">Lactuca sativa</name>
    <name type="common">Garden lettuce</name>
    <dbReference type="NCBI Taxonomy" id="4236"/>
    <lineage>
        <taxon>Eukaryota</taxon>
        <taxon>Viridiplantae</taxon>
        <taxon>Streptophyta</taxon>
        <taxon>Embryophyta</taxon>
        <taxon>Tracheophyta</taxon>
        <taxon>Spermatophyta</taxon>
        <taxon>Magnoliopsida</taxon>
        <taxon>eudicotyledons</taxon>
        <taxon>Gunneridae</taxon>
        <taxon>Pentapetalae</taxon>
        <taxon>asterids</taxon>
        <taxon>campanulids</taxon>
        <taxon>Asterales</taxon>
        <taxon>Asteraceae</taxon>
        <taxon>Cichorioideae</taxon>
        <taxon>Cichorieae</taxon>
        <taxon>Lactucinae</taxon>
        <taxon>Lactuca</taxon>
    </lineage>
</organism>
<gene>
    <name evidence="1" type="ORF">LSAT_V11C700352950</name>
</gene>
<proteinExistence type="predicted"/>
<reference evidence="1 2" key="1">
    <citation type="journal article" date="2017" name="Nat. Commun.">
        <title>Genome assembly with in vitro proximity ligation data and whole-genome triplication in lettuce.</title>
        <authorList>
            <person name="Reyes-Chin-Wo S."/>
            <person name="Wang Z."/>
            <person name="Yang X."/>
            <person name="Kozik A."/>
            <person name="Arikit S."/>
            <person name="Song C."/>
            <person name="Xia L."/>
            <person name="Froenicke L."/>
            <person name="Lavelle D.O."/>
            <person name="Truco M.J."/>
            <person name="Xia R."/>
            <person name="Zhu S."/>
            <person name="Xu C."/>
            <person name="Xu H."/>
            <person name="Xu X."/>
            <person name="Cox K."/>
            <person name="Korf I."/>
            <person name="Meyers B.C."/>
            <person name="Michelmore R.W."/>
        </authorList>
    </citation>
    <scope>NUCLEOTIDE SEQUENCE [LARGE SCALE GENOMIC DNA]</scope>
    <source>
        <strain evidence="2">cv. Salinas</strain>
        <tissue evidence="1">Seedlings</tissue>
    </source>
</reference>